<gene>
    <name evidence="1" type="ORF">H9738_02535</name>
</gene>
<dbReference type="EMBL" id="DXFG01000052">
    <property type="protein sequence ID" value="HIX36735.1"/>
    <property type="molecule type" value="Genomic_DNA"/>
</dbReference>
<proteinExistence type="predicted"/>
<comment type="caution">
    <text evidence="1">The sequence shown here is derived from an EMBL/GenBank/DDBJ whole genome shotgun (WGS) entry which is preliminary data.</text>
</comment>
<dbReference type="AlphaFoldDB" id="A0A9D1VJU9"/>
<evidence type="ECO:0000313" key="2">
    <source>
        <dbReference type="Proteomes" id="UP000824230"/>
    </source>
</evidence>
<dbReference type="Proteomes" id="UP000824230">
    <property type="component" value="Unassembled WGS sequence"/>
</dbReference>
<name>A0A9D1VJU9_9FIRM</name>
<sequence>MMGVLHVNRDNKIFLDNYAEHKKIHLSSGQYVYFRVKNSWIPVIVKYSPESGRWCFCHMENININGREAMIKDYYDPEDPDSQKSGDK</sequence>
<protein>
    <submittedName>
        <fullName evidence="1">Uncharacterized protein</fullName>
    </submittedName>
</protein>
<evidence type="ECO:0000313" key="1">
    <source>
        <dbReference type="EMBL" id="HIX36735.1"/>
    </source>
</evidence>
<accession>A0A9D1VJU9</accession>
<organism evidence="1 2">
    <name type="scientific">Candidatus Blautia pullistercoris</name>
    <dbReference type="NCBI Taxonomy" id="2838499"/>
    <lineage>
        <taxon>Bacteria</taxon>
        <taxon>Bacillati</taxon>
        <taxon>Bacillota</taxon>
        <taxon>Clostridia</taxon>
        <taxon>Lachnospirales</taxon>
        <taxon>Lachnospiraceae</taxon>
        <taxon>Blautia</taxon>
    </lineage>
</organism>
<reference evidence="1" key="1">
    <citation type="journal article" date="2021" name="PeerJ">
        <title>Extensive microbial diversity within the chicken gut microbiome revealed by metagenomics and culture.</title>
        <authorList>
            <person name="Gilroy R."/>
            <person name="Ravi A."/>
            <person name="Getino M."/>
            <person name="Pursley I."/>
            <person name="Horton D.L."/>
            <person name="Alikhan N.F."/>
            <person name="Baker D."/>
            <person name="Gharbi K."/>
            <person name="Hall N."/>
            <person name="Watson M."/>
            <person name="Adriaenssens E.M."/>
            <person name="Foster-Nyarko E."/>
            <person name="Jarju S."/>
            <person name="Secka A."/>
            <person name="Antonio M."/>
            <person name="Oren A."/>
            <person name="Chaudhuri R.R."/>
            <person name="La Ragione R."/>
            <person name="Hildebrand F."/>
            <person name="Pallen M.J."/>
        </authorList>
    </citation>
    <scope>NUCLEOTIDE SEQUENCE</scope>
    <source>
        <strain evidence="1">ChiHjej12B11-1927</strain>
    </source>
</reference>
<reference evidence="1" key="2">
    <citation type="submission" date="2021-04" db="EMBL/GenBank/DDBJ databases">
        <authorList>
            <person name="Gilroy R."/>
        </authorList>
    </citation>
    <scope>NUCLEOTIDE SEQUENCE</scope>
    <source>
        <strain evidence="1">ChiHjej12B11-1927</strain>
    </source>
</reference>